<proteinExistence type="predicted"/>
<dbReference type="AlphaFoldDB" id="A0A699WYK2"/>
<comment type="caution">
    <text evidence="1">The sequence shown here is derived from an EMBL/GenBank/DDBJ whole genome shotgun (WGS) entry which is preliminary data.</text>
</comment>
<accession>A0A699WYK2</accession>
<name>A0A699WYK2_TANCI</name>
<feature type="non-terminal residue" evidence="1">
    <location>
        <position position="107"/>
    </location>
</feature>
<reference evidence="1" key="1">
    <citation type="journal article" date="2019" name="Sci. Rep.">
        <title>Draft genome of Tanacetum cinerariifolium, the natural source of mosquito coil.</title>
        <authorList>
            <person name="Yamashiro T."/>
            <person name="Shiraishi A."/>
            <person name="Satake H."/>
            <person name="Nakayama K."/>
        </authorList>
    </citation>
    <scope>NUCLEOTIDE SEQUENCE</scope>
</reference>
<dbReference type="EMBL" id="BKCJ011783908">
    <property type="protein sequence ID" value="GFD52567.1"/>
    <property type="molecule type" value="Genomic_DNA"/>
</dbReference>
<protein>
    <submittedName>
        <fullName evidence="1">Uncharacterized protein</fullName>
    </submittedName>
</protein>
<gene>
    <name evidence="1" type="ORF">Tci_924536</name>
</gene>
<organism evidence="1">
    <name type="scientific">Tanacetum cinerariifolium</name>
    <name type="common">Dalmatian daisy</name>
    <name type="synonym">Chrysanthemum cinerariifolium</name>
    <dbReference type="NCBI Taxonomy" id="118510"/>
    <lineage>
        <taxon>Eukaryota</taxon>
        <taxon>Viridiplantae</taxon>
        <taxon>Streptophyta</taxon>
        <taxon>Embryophyta</taxon>
        <taxon>Tracheophyta</taxon>
        <taxon>Spermatophyta</taxon>
        <taxon>Magnoliopsida</taxon>
        <taxon>eudicotyledons</taxon>
        <taxon>Gunneridae</taxon>
        <taxon>Pentapetalae</taxon>
        <taxon>asterids</taxon>
        <taxon>campanulids</taxon>
        <taxon>Asterales</taxon>
        <taxon>Asteraceae</taxon>
        <taxon>Asteroideae</taxon>
        <taxon>Anthemideae</taxon>
        <taxon>Anthemidinae</taxon>
        <taxon>Tanacetum</taxon>
    </lineage>
</organism>
<evidence type="ECO:0000313" key="1">
    <source>
        <dbReference type="EMBL" id="GFD52567.1"/>
    </source>
</evidence>
<sequence length="107" mass="11850">MTIFQGVAAGMDQVNHINYVVRMLKRNPDRSVILDDTTAARVFAFLKAHHTVIDPTVGVFELGFRSTKDDIMAIEPGYLRLPQPLQALFVNMGQEPADAAKSAPYFA</sequence>